<dbReference type="Pfam" id="PF04326">
    <property type="entry name" value="SLFN_AlbA_2"/>
    <property type="match status" value="1"/>
</dbReference>
<accession>A0ABV8W5N3</accession>
<protein>
    <submittedName>
        <fullName evidence="2">RNA-binding domain-containing protein</fullName>
    </submittedName>
</protein>
<proteinExistence type="predicted"/>
<comment type="caution">
    <text evidence="2">The sequence shown here is derived from an EMBL/GenBank/DDBJ whole genome shotgun (WGS) entry which is preliminary data.</text>
</comment>
<dbReference type="PANTHER" id="PTHR30595">
    <property type="entry name" value="GLPR-RELATED TRANSCRIPTIONAL REPRESSOR"/>
    <property type="match status" value="1"/>
</dbReference>
<name>A0ABV8W5N3_9FLAO</name>
<gene>
    <name evidence="2" type="ORF">ACFOY0_13380</name>
</gene>
<dbReference type="Proteomes" id="UP001595719">
    <property type="component" value="Unassembled WGS sequence"/>
</dbReference>
<evidence type="ECO:0000259" key="1">
    <source>
        <dbReference type="Pfam" id="PF04326"/>
    </source>
</evidence>
<dbReference type="Pfam" id="PF13749">
    <property type="entry name" value="HATPase_c_4"/>
    <property type="match status" value="1"/>
</dbReference>
<dbReference type="InterPro" id="IPR007421">
    <property type="entry name" value="Schlafen_AlbA_2_dom"/>
</dbReference>
<organism evidence="2 3">
    <name type="scientific">Flavobacterium quisquiliarum</name>
    <dbReference type="NCBI Taxonomy" id="1834436"/>
    <lineage>
        <taxon>Bacteria</taxon>
        <taxon>Pseudomonadati</taxon>
        <taxon>Bacteroidota</taxon>
        <taxon>Flavobacteriia</taxon>
        <taxon>Flavobacteriales</taxon>
        <taxon>Flavobacteriaceae</taxon>
        <taxon>Flavobacterium</taxon>
    </lineage>
</organism>
<keyword evidence="3" id="KW-1185">Reference proteome</keyword>
<reference evidence="3" key="1">
    <citation type="journal article" date="2019" name="Int. J. Syst. Evol. Microbiol.">
        <title>The Global Catalogue of Microorganisms (GCM) 10K type strain sequencing project: providing services to taxonomists for standard genome sequencing and annotation.</title>
        <authorList>
            <consortium name="The Broad Institute Genomics Platform"/>
            <consortium name="The Broad Institute Genome Sequencing Center for Infectious Disease"/>
            <person name="Wu L."/>
            <person name="Ma J."/>
        </authorList>
    </citation>
    <scope>NUCLEOTIDE SEQUENCE [LARGE SCALE GENOMIC DNA]</scope>
    <source>
        <strain evidence="3">CGMCC 1.15345</strain>
    </source>
</reference>
<sequence>MSLLINIEDLLSGTIVEGSRMEFKQGWNPTPIMRTICAFANDFENEGSGYIIVGVEEKDGKPIRPVLGFDPDKFETVQKEMINYCNQIQPTYFPVLSLEEIDSKHVLVIWVSAGTNRPYKVPDEVTSKTKTYHYRIRQYSSTIIPNQEQELELIQLTAKIPFDDRVNQQAKISDLSFALMREHLEKTKSKLFDESTRMSVEELAQQMNLSQGANEHLFPKNIGLLMFSSTPQKYFKGAKIDLVEFPEGVDGKNFNEVTFEGTIQQQLIDVLSYFKSNIIKEKIIKFSDREQSDRVYNYPYEAIEEALSNAVYHRNYELQDPIEVRILPDAIEIISYSGADPALKQRDFTRGIVRARRYRNRRIGEFLKELRLTEGRATGIPTINRALRENGSPKPKFDTDEPDRRYFIIEIPIHPAFTIDSDTLEEKVTPQAIKILEYCKEPKSRAEILDYIGITNQTKNFNTNVLPLLEQDLIEYTIKESPKDRNQKYIITEKGNLLLSSLEKDNQ</sequence>
<dbReference type="RefSeq" id="WP_219071151.1">
    <property type="nucleotide sequence ID" value="NZ_JBHSCO010000004.1"/>
</dbReference>
<dbReference type="EMBL" id="JBHSCO010000004">
    <property type="protein sequence ID" value="MFC4391986.1"/>
    <property type="molecule type" value="Genomic_DNA"/>
</dbReference>
<feature type="domain" description="Schlafen AlbA-2" evidence="1">
    <location>
        <begin position="17"/>
        <end position="139"/>
    </location>
</feature>
<dbReference type="PANTHER" id="PTHR30595:SF6">
    <property type="entry name" value="SCHLAFEN ALBA-2 DOMAIN-CONTAINING PROTEIN"/>
    <property type="match status" value="1"/>
</dbReference>
<evidence type="ECO:0000313" key="3">
    <source>
        <dbReference type="Proteomes" id="UP001595719"/>
    </source>
</evidence>
<evidence type="ECO:0000313" key="2">
    <source>
        <dbReference type="EMBL" id="MFC4391986.1"/>
    </source>
</evidence>